<sequence length="318" mass="36581">MTQLNALVSVVMPVYNALPWLKEAVDSILSQTYPNLELVVVDDCSTDGSLAVLNEYAQRDSRVRVIENAVNSGVPASLNKGVELSRGTYIARMDADDISEPQRLEVQAAHLESHPECGVVGSWIHRMRQKGDVRLKTFPEHDQDLKLMLMFECCFSHPAVMIRKSALKDLAHIYDEMFRSAQDYELWSRLQGTCDFYCIQAPLLWYRELASSVSKQAKKKNLKRERVRQIHAFLFKANGINQNCSLDLHEMIVNRESRGTLRPRDIQRHLDYIFAAFPDASYQQEVQDHIFSQFSKNPVFRVRRWLSRLRSAMSSNDG</sequence>
<dbReference type="Gene3D" id="3.90.550.10">
    <property type="entry name" value="Spore Coat Polysaccharide Biosynthesis Protein SpsA, Chain A"/>
    <property type="match status" value="1"/>
</dbReference>
<proteinExistence type="inferred from homology"/>
<reference evidence="5 6" key="1">
    <citation type="submission" date="2019-04" db="EMBL/GenBank/DDBJ databases">
        <authorList>
            <person name="Park S."/>
            <person name="Yoon J.-H."/>
        </authorList>
    </citation>
    <scope>NUCLEOTIDE SEQUENCE [LARGE SCALE GENOMIC DNA]</scope>
    <source>
        <strain evidence="5 6">HJM-18</strain>
    </source>
</reference>
<keyword evidence="3 5" id="KW-0808">Transferase</keyword>
<keyword evidence="2" id="KW-0328">Glycosyltransferase</keyword>
<evidence type="ECO:0000256" key="1">
    <source>
        <dbReference type="ARBA" id="ARBA00006739"/>
    </source>
</evidence>
<dbReference type="EMBL" id="SRPF01000005">
    <property type="protein sequence ID" value="TGN38521.1"/>
    <property type="molecule type" value="Genomic_DNA"/>
</dbReference>
<evidence type="ECO:0000256" key="2">
    <source>
        <dbReference type="ARBA" id="ARBA00022676"/>
    </source>
</evidence>
<comment type="similarity">
    <text evidence="1">Belongs to the glycosyltransferase 2 family.</text>
</comment>
<dbReference type="SUPFAM" id="SSF53448">
    <property type="entry name" value="Nucleotide-diphospho-sugar transferases"/>
    <property type="match status" value="1"/>
</dbReference>
<keyword evidence="6" id="KW-1185">Reference proteome</keyword>
<comment type="caution">
    <text evidence="5">The sequence shown here is derived from an EMBL/GenBank/DDBJ whole genome shotgun (WGS) entry which is preliminary data.</text>
</comment>
<dbReference type="Proteomes" id="UP000298325">
    <property type="component" value="Unassembled WGS sequence"/>
</dbReference>
<dbReference type="OrthoDB" id="396512at2"/>
<evidence type="ECO:0000313" key="5">
    <source>
        <dbReference type="EMBL" id="TGN38521.1"/>
    </source>
</evidence>
<evidence type="ECO:0000313" key="6">
    <source>
        <dbReference type="Proteomes" id="UP000298325"/>
    </source>
</evidence>
<accession>A0A4Z1CEV4</accession>
<dbReference type="GO" id="GO:0016757">
    <property type="term" value="F:glycosyltransferase activity"/>
    <property type="evidence" value="ECO:0007669"/>
    <property type="project" value="UniProtKB-KW"/>
</dbReference>
<dbReference type="Pfam" id="PF00535">
    <property type="entry name" value="Glycos_transf_2"/>
    <property type="match status" value="1"/>
</dbReference>
<evidence type="ECO:0000256" key="3">
    <source>
        <dbReference type="ARBA" id="ARBA00022679"/>
    </source>
</evidence>
<feature type="domain" description="Glycosyltransferase 2-like" evidence="4">
    <location>
        <begin position="9"/>
        <end position="169"/>
    </location>
</feature>
<dbReference type="InterPro" id="IPR001173">
    <property type="entry name" value="Glyco_trans_2-like"/>
</dbReference>
<dbReference type="RefSeq" id="WP_135804321.1">
    <property type="nucleotide sequence ID" value="NZ_SRPF01000005.1"/>
</dbReference>
<dbReference type="PANTHER" id="PTHR43685:SF5">
    <property type="entry name" value="GLYCOSYLTRANSFERASE EPSE-RELATED"/>
    <property type="match status" value="1"/>
</dbReference>
<name>A0A4Z1CEV4_9GAMM</name>
<dbReference type="InterPro" id="IPR029044">
    <property type="entry name" value="Nucleotide-diphossugar_trans"/>
</dbReference>
<dbReference type="AlphaFoldDB" id="A0A4Z1CEV4"/>
<dbReference type="InterPro" id="IPR050834">
    <property type="entry name" value="Glycosyltransf_2"/>
</dbReference>
<dbReference type="CDD" id="cd00761">
    <property type="entry name" value="Glyco_tranf_GTA_type"/>
    <property type="match status" value="1"/>
</dbReference>
<dbReference type="PANTHER" id="PTHR43685">
    <property type="entry name" value="GLYCOSYLTRANSFERASE"/>
    <property type="match status" value="1"/>
</dbReference>
<evidence type="ECO:0000259" key="4">
    <source>
        <dbReference type="Pfam" id="PF00535"/>
    </source>
</evidence>
<organism evidence="5 6">
    <name type="scientific">Marinobacter confluentis</name>
    <dbReference type="NCBI Taxonomy" id="1697557"/>
    <lineage>
        <taxon>Bacteria</taxon>
        <taxon>Pseudomonadati</taxon>
        <taxon>Pseudomonadota</taxon>
        <taxon>Gammaproteobacteria</taxon>
        <taxon>Pseudomonadales</taxon>
        <taxon>Marinobacteraceae</taxon>
        <taxon>Marinobacter</taxon>
    </lineage>
</organism>
<gene>
    <name evidence="5" type="ORF">E5Q11_15250</name>
</gene>
<protein>
    <submittedName>
        <fullName evidence="5">Glycosyltransferase family 2 protein</fullName>
    </submittedName>
</protein>